<protein>
    <submittedName>
        <fullName evidence="1">Uncharacterized protein</fullName>
    </submittedName>
</protein>
<accession>M4VUI1</accession>
<dbReference type="KEGG" id="man:A11S_31"/>
<dbReference type="EMBL" id="CP003538">
    <property type="protein sequence ID" value="AGH96869.1"/>
    <property type="molecule type" value="Genomic_DNA"/>
</dbReference>
<reference evidence="1 2" key="1">
    <citation type="journal article" date="2013" name="ISME J.">
        <title>By their genes ye shall know them: genomic signatures of predatory bacteria.</title>
        <authorList>
            <person name="Pasternak Z."/>
            <person name="Pietrokovski S."/>
            <person name="Rotem O."/>
            <person name="Gophna U."/>
            <person name="Lurie-Weinberger M.N."/>
            <person name="Jurkevitch E."/>
        </authorList>
    </citation>
    <scope>NUCLEOTIDE SEQUENCE [LARGE SCALE GENOMIC DNA]</scope>
    <source>
        <strain evidence="1">EPB</strain>
    </source>
</reference>
<gene>
    <name evidence="1" type="ORF">A11S_31</name>
</gene>
<dbReference type="Proteomes" id="UP000011932">
    <property type="component" value="Chromosome"/>
</dbReference>
<evidence type="ECO:0000313" key="2">
    <source>
        <dbReference type="Proteomes" id="UP000011932"/>
    </source>
</evidence>
<name>M4VUI1_9BACT</name>
<dbReference type="HOGENOM" id="CLU_3330107_0_0_5"/>
<organism evidence="1 2">
    <name type="scientific">Micavibrio aeruginosavorus EPB</name>
    <dbReference type="NCBI Taxonomy" id="349215"/>
    <lineage>
        <taxon>Bacteria</taxon>
        <taxon>Pseudomonadati</taxon>
        <taxon>Bdellovibrionota</taxon>
        <taxon>Bdellovibrionia</taxon>
        <taxon>Bdellovibrionales</taxon>
        <taxon>Pseudobdellovibrionaceae</taxon>
        <taxon>Micavibrio</taxon>
    </lineage>
</organism>
<proteinExistence type="predicted"/>
<sequence length="38" mass="4453">MGLIVFENIEKMDNVVRHMAWRFCRGAPVMIYPALSTR</sequence>
<evidence type="ECO:0000313" key="1">
    <source>
        <dbReference type="EMBL" id="AGH96869.1"/>
    </source>
</evidence>
<dbReference type="AlphaFoldDB" id="M4VUI1"/>